<dbReference type="AlphaFoldDB" id="A0A6H0C3L4"/>
<evidence type="ECO:0000313" key="1">
    <source>
        <dbReference type="EMBL" id="QIS60154.1"/>
    </source>
</evidence>
<dbReference type="EMBL" id="MN759307">
    <property type="protein sequence ID" value="QIS60154.1"/>
    <property type="molecule type" value="mRNA"/>
</dbReference>
<dbReference type="InterPro" id="IPR019562">
    <property type="entry name" value="Micronemal-adhesive-rpt_sia-bd"/>
</dbReference>
<organism evidence="1">
    <name type="scientific">Eimeria stiedai</name>
    <dbReference type="NCBI Taxonomy" id="471275"/>
    <lineage>
        <taxon>Eukaryota</taxon>
        <taxon>Sar</taxon>
        <taxon>Alveolata</taxon>
        <taxon>Apicomplexa</taxon>
        <taxon>Conoidasida</taxon>
        <taxon>Coccidia</taxon>
        <taxon>Eucoccidiorida</taxon>
        <taxon>Eimeriorina</taxon>
        <taxon>Eimeriidae</taxon>
        <taxon>Eimeria</taxon>
    </lineage>
</organism>
<dbReference type="Pfam" id="PF10564">
    <property type="entry name" value="MAR_sialic_bdg"/>
    <property type="match status" value="2"/>
</dbReference>
<accession>A0A6H0C3L4</accession>
<proteinExistence type="evidence at transcript level"/>
<name>A0A6H0C3L4_9EIME</name>
<sequence length="296" mass="32388">MRDCISITRCQVSSEARHRRVCTLGDLLQTSSPKSLQEILDEKCKVNGEEACNVKNLTHYCGAKMYARKDLGTASQQAKVWRCYAETSLHMDVSGENCVDDCGNMKSCLGAVVGSSTAHLSYTAQLEALIDENRKTDCSTEEPVVEELTVEEARSSTSSPESLQDILDEKCRVDGEEACNSMNLVDFCGAEVYARKDLGTASQQVKAWRCYTRSALNMKMSGENCVDDCGNMKSCLGVVMGTSTSHMTRVAQLEALIADNRKTDCSTEQEVTENRAPETRDIKVSLISRVSVGAGL</sequence>
<dbReference type="SMR" id="A0A6H0C3L4"/>
<protein>
    <submittedName>
        <fullName evidence="1">Microneme protein 3</fullName>
    </submittedName>
</protein>
<dbReference type="Gene3D" id="3.90.640.70">
    <property type="match status" value="2"/>
</dbReference>
<reference evidence="1" key="1">
    <citation type="submission" date="2019-12" db="EMBL/GenBank/DDBJ databases">
        <title>Expression Analyses and Serodiagnostic Potential of Microneme Proteins 1 and 3 in Eimeria Stiedai.</title>
        <authorList>
            <person name="Wei W."/>
            <person name="Shen N."/>
            <person name="Xiao J."/>
            <person name="Tao Y."/>
            <person name="Luo Y."/>
            <person name="Angel C."/>
            <person name="Gu X."/>
            <person name="Xie Y."/>
            <person name="He R."/>
            <person name="Jing B."/>
            <person name="Peng X."/>
            <person name="Yang G."/>
        </authorList>
    </citation>
    <scope>NUCLEOTIDE SEQUENCE</scope>
    <source>
        <strain evidence="1">Sichuan</strain>
    </source>
</reference>
<gene>
    <name evidence="1" type="primary">MIC3</name>
</gene>